<dbReference type="RefSeq" id="WP_135552190.1">
    <property type="nucleotide sequence ID" value="NZ_SPQQ01000017.1"/>
</dbReference>
<proteinExistence type="predicted"/>
<comment type="caution">
    <text evidence="2">The sequence shown here is derived from an EMBL/GenBank/DDBJ whole genome shotgun (WGS) entry which is preliminary data.</text>
</comment>
<dbReference type="AlphaFoldDB" id="A0A4Z0QXT7"/>
<feature type="domain" description="Rhodanese" evidence="1">
    <location>
        <begin position="49"/>
        <end position="135"/>
    </location>
</feature>
<dbReference type="Proteomes" id="UP000298460">
    <property type="component" value="Unassembled WGS sequence"/>
</dbReference>
<dbReference type="Gene3D" id="3.40.250.10">
    <property type="entry name" value="Rhodanese-like domain"/>
    <property type="match status" value="1"/>
</dbReference>
<gene>
    <name evidence="2" type="ORF">E4K67_26225</name>
</gene>
<evidence type="ECO:0000313" key="2">
    <source>
        <dbReference type="EMBL" id="TGE35230.1"/>
    </source>
</evidence>
<sequence length="138" mass="15335">MKRFVSLVIFVVVVSFLSIVGCAQVQSESENKTTYQTISTETAKERLETEKGIVLLDVRTVAENTEKRIPGSVLIPVEVIKVQAPDKLEDKNAAIFVYCRSGNRSALAAQALADMNYTNVYDLGGINKWPYETESDEK</sequence>
<dbReference type="OrthoDB" id="9800872at2"/>
<dbReference type="PROSITE" id="PS51257">
    <property type="entry name" value="PROKAR_LIPOPROTEIN"/>
    <property type="match status" value="1"/>
</dbReference>
<keyword evidence="3" id="KW-1185">Reference proteome</keyword>
<protein>
    <submittedName>
        <fullName evidence="2">Rhodanese-like domain-containing protein</fullName>
    </submittedName>
</protein>
<organism evidence="2 3">
    <name type="scientific">Desulfosporosinus fructosivorans</name>
    <dbReference type="NCBI Taxonomy" id="2018669"/>
    <lineage>
        <taxon>Bacteria</taxon>
        <taxon>Bacillati</taxon>
        <taxon>Bacillota</taxon>
        <taxon>Clostridia</taxon>
        <taxon>Eubacteriales</taxon>
        <taxon>Desulfitobacteriaceae</taxon>
        <taxon>Desulfosporosinus</taxon>
    </lineage>
</organism>
<name>A0A4Z0QXT7_9FIRM</name>
<dbReference type="PANTHER" id="PTHR44086">
    <property type="entry name" value="THIOSULFATE SULFURTRANSFERASE RDL2, MITOCHONDRIAL-RELATED"/>
    <property type="match status" value="1"/>
</dbReference>
<dbReference type="InterPro" id="IPR001763">
    <property type="entry name" value="Rhodanese-like_dom"/>
</dbReference>
<dbReference type="SUPFAM" id="SSF52821">
    <property type="entry name" value="Rhodanese/Cell cycle control phosphatase"/>
    <property type="match status" value="1"/>
</dbReference>
<reference evidence="2 3" key="1">
    <citation type="submission" date="2019-03" db="EMBL/GenBank/DDBJ databases">
        <title>Draft Genome Sequence of Desulfosporosinus fructosivorans Strain 63.6F, Isolated from Marine Sediment in the Baltic Sea.</title>
        <authorList>
            <person name="Hausmann B."/>
            <person name="Vandieken V."/>
            <person name="Pjevac P."/>
            <person name="Schreck K."/>
            <person name="Herbold C.W."/>
            <person name="Loy A."/>
        </authorList>
    </citation>
    <scope>NUCLEOTIDE SEQUENCE [LARGE SCALE GENOMIC DNA]</scope>
    <source>
        <strain evidence="2 3">63.6F</strain>
    </source>
</reference>
<dbReference type="PANTHER" id="PTHR44086:SF10">
    <property type="entry name" value="THIOSULFATE SULFURTRANSFERASE_RHODANESE-LIKE DOMAIN-CONTAINING PROTEIN 3"/>
    <property type="match status" value="1"/>
</dbReference>
<evidence type="ECO:0000313" key="3">
    <source>
        <dbReference type="Proteomes" id="UP000298460"/>
    </source>
</evidence>
<dbReference type="EMBL" id="SPQQ01000017">
    <property type="protein sequence ID" value="TGE35230.1"/>
    <property type="molecule type" value="Genomic_DNA"/>
</dbReference>
<dbReference type="PROSITE" id="PS50206">
    <property type="entry name" value="RHODANESE_3"/>
    <property type="match status" value="1"/>
</dbReference>
<dbReference type="InterPro" id="IPR036873">
    <property type="entry name" value="Rhodanese-like_dom_sf"/>
</dbReference>
<dbReference type="CDD" id="cd00158">
    <property type="entry name" value="RHOD"/>
    <property type="match status" value="1"/>
</dbReference>
<dbReference type="Pfam" id="PF00581">
    <property type="entry name" value="Rhodanese"/>
    <property type="match status" value="1"/>
</dbReference>
<evidence type="ECO:0000259" key="1">
    <source>
        <dbReference type="PROSITE" id="PS50206"/>
    </source>
</evidence>
<dbReference type="GO" id="GO:0004792">
    <property type="term" value="F:thiosulfate-cyanide sulfurtransferase activity"/>
    <property type="evidence" value="ECO:0007669"/>
    <property type="project" value="TreeGrafter"/>
</dbReference>
<accession>A0A4Z0QXT7</accession>
<dbReference type="SMART" id="SM00450">
    <property type="entry name" value="RHOD"/>
    <property type="match status" value="1"/>
</dbReference>